<dbReference type="InterPro" id="IPR008274">
    <property type="entry name" value="AldOxase/xan_DH_MoCoBD1"/>
</dbReference>
<dbReference type="PANTHER" id="PTHR11908:SF132">
    <property type="entry name" value="ALDEHYDE OXIDASE 1-RELATED"/>
    <property type="match status" value="1"/>
</dbReference>
<evidence type="ECO:0000256" key="2">
    <source>
        <dbReference type="ARBA" id="ARBA00023002"/>
    </source>
</evidence>
<evidence type="ECO:0000256" key="1">
    <source>
        <dbReference type="ARBA" id="ARBA00022505"/>
    </source>
</evidence>
<dbReference type="SUPFAM" id="SSF56003">
    <property type="entry name" value="Molybdenum cofactor-binding domain"/>
    <property type="match status" value="1"/>
</dbReference>
<keyword evidence="1" id="KW-0500">Molybdenum</keyword>
<proteinExistence type="predicted"/>
<dbReference type="EMBL" id="JAIRAU010000001">
    <property type="protein sequence ID" value="MBZ5708709.1"/>
    <property type="molecule type" value="Genomic_DNA"/>
</dbReference>
<dbReference type="InterPro" id="IPR037165">
    <property type="entry name" value="AldOxase/xan_DH_Mopterin-bd_sf"/>
</dbReference>
<dbReference type="InterPro" id="IPR036856">
    <property type="entry name" value="Ald_Oxase/Xan_DH_a/b_sf"/>
</dbReference>
<reference evidence="4" key="1">
    <citation type="submission" date="2021-08" db="EMBL/GenBank/DDBJ databases">
        <authorList>
            <person name="Stevens D.C."/>
        </authorList>
    </citation>
    <scope>NUCLEOTIDE SEQUENCE</scope>
    <source>
        <strain evidence="4">DSM 53165</strain>
    </source>
</reference>
<evidence type="ECO:0000313" key="4">
    <source>
        <dbReference type="EMBL" id="MBZ5708709.1"/>
    </source>
</evidence>
<name>A0ABS7TKG0_9BACT</name>
<dbReference type="SUPFAM" id="SSF54665">
    <property type="entry name" value="CO dehydrogenase molybdoprotein N-domain-like"/>
    <property type="match status" value="1"/>
</dbReference>
<keyword evidence="2" id="KW-0560">Oxidoreductase</keyword>
<gene>
    <name evidence="4" type="ORF">K7C98_05535</name>
</gene>
<dbReference type="Gene3D" id="3.90.1170.50">
    <property type="entry name" value="Aldehyde oxidase/xanthine dehydrogenase, a/b hammerhead"/>
    <property type="match status" value="1"/>
</dbReference>
<feature type="domain" description="Aldehyde oxidase/xanthine dehydrogenase a/b hammerhead" evidence="3">
    <location>
        <begin position="22"/>
        <end position="134"/>
    </location>
</feature>
<dbReference type="InterPro" id="IPR000674">
    <property type="entry name" value="Ald_Oxase/Xan_DH_a/b"/>
</dbReference>
<dbReference type="Pfam" id="PF20256">
    <property type="entry name" value="MoCoBD_2"/>
    <property type="match status" value="1"/>
</dbReference>
<dbReference type="Proteomes" id="UP001139031">
    <property type="component" value="Unassembled WGS sequence"/>
</dbReference>
<accession>A0ABS7TKG0</accession>
<organism evidence="4 5">
    <name type="scientific">Nannocystis pusilla</name>
    <dbReference type="NCBI Taxonomy" id="889268"/>
    <lineage>
        <taxon>Bacteria</taxon>
        <taxon>Pseudomonadati</taxon>
        <taxon>Myxococcota</taxon>
        <taxon>Polyangia</taxon>
        <taxon>Nannocystales</taxon>
        <taxon>Nannocystaceae</taxon>
        <taxon>Nannocystis</taxon>
    </lineage>
</organism>
<dbReference type="RefSeq" id="WP_224190474.1">
    <property type="nucleotide sequence ID" value="NZ_JAIRAU010000001.1"/>
</dbReference>
<dbReference type="Gene3D" id="3.30.365.10">
    <property type="entry name" value="Aldehyde oxidase/xanthine dehydrogenase, molybdopterin binding domain"/>
    <property type="match status" value="4"/>
</dbReference>
<evidence type="ECO:0000259" key="3">
    <source>
        <dbReference type="SMART" id="SM01008"/>
    </source>
</evidence>
<dbReference type="SMART" id="SM01008">
    <property type="entry name" value="Ald_Xan_dh_C"/>
    <property type="match status" value="1"/>
</dbReference>
<dbReference type="InterPro" id="IPR046867">
    <property type="entry name" value="AldOxase/xan_DH_MoCoBD2"/>
</dbReference>
<protein>
    <submittedName>
        <fullName evidence="4">Xanthine dehydrogenase family protein molybdopterin-binding subunit</fullName>
    </submittedName>
</protein>
<evidence type="ECO:0000313" key="5">
    <source>
        <dbReference type="Proteomes" id="UP001139031"/>
    </source>
</evidence>
<dbReference type="InterPro" id="IPR016208">
    <property type="entry name" value="Ald_Oxase/xanthine_DH-like"/>
</dbReference>
<keyword evidence="5" id="KW-1185">Reference proteome</keyword>
<comment type="caution">
    <text evidence="4">The sequence shown here is derived from an EMBL/GenBank/DDBJ whole genome shotgun (WGS) entry which is preliminary data.</text>
</comment>
<dbReference type="Pfam" id="PF02738">
    <property type="entry name" value="MoCoBD_1"/>
    <property type="match status" value="1"/>
</dbReference>
<dbReference type="PANTHER" id="PTHR11908">
    <property type="entry name" value="XANTHINE DEHYDROGENASE"/>
    <property type="match status" value="1"/>
</dbReference>
<dbReference type="Pfam" id="PF01315">
    <property type="entry name" value="Ald_Xan_dh_C"/>
    <property type="match status" value="1"/>
</dbReference>
<sequence>MATASRRIGGPGERVDAGLKVTGQARYAADVALPDLAHAAYLGSAIASGRVLAIDTTRAEQVGGVLLILTHHNRGPLGDLPNGDGTALAPDPRPPLADARVHYHGQFVAMVVAESPEQAAHAAALIGVTYEPAPCLVDIDDAEAIRLEDNPRRGDCAAALRAAPVALDVLYSTPVQHPCPLEPHATVAHWVGHDLVVHDSTQWVLGDRALLARAFGLADDRVRICAPFVGGSFGSKVCTAAHTLLAAVAARRLGRPVKSVLRREQVLATIGPRAATRQRIQLGAERDGRLVALRHHTRSHCAVNSGFPDRDPFHEPTSGVTRMLYACPNYEAVHDVVPLHLMKPGWMRAPGEATGLWALEGAMDELACRLGVDPLELRLRNHTAHNAHTGKPYAGEHLRECYERGAERFGWARRDPRPRSMREGDAFVGWGLATATHPGNSDDASVRVRLDRDSRGAYASVATAGVDLGTGLYTALAVVVADALELPLERVHVELGDSRLPPAPVTGGSNLTASLAPAARAACLQLRRRLLGFRRDPDELAAWGELLARAGLGPIEAVGAAEPRGVPGQYAYQSFGAQFVEVRVVPELGQVRVTRVVGVFDVGQVVNATATRNQLIGGILFGLGQALLERLVHDPARGVPVGADLAGYVIPAHADVPDIDVSWLDTPDPAFNALGCRGAGEIGITGVAAAIASAVHHATGIRVRDLPITPERLLAELAGERED</sequence>